<sequence>MIFSYFFSNLILIIHHSLNSYAHILFGKQPILLTFFNFNPNLQPTPQIPRSNCMITIRPRQQHELTRTHERFGYGSCSTMCYEAPNRRVLQNQLLLNPSIIHNSVSFNSFFKPFRRRFYGLFLQACWRGEDMGLGVPLRTMETLLCAEEKKHPWRSFVILVKLCFLVMKYEL</sequence>
<dbReference type="Proteomes" id="UP000289738">
    <property type="component" value="Chromosome A08"/>
</dbReference>
<gene>
    <name evidence="1" type="ORF">Ahy_A08g040001</name>
</gene>
<dbReference type="EMBL" id="SDMP01000008">
    <property type="protein sequence ID" value="RYR43581.1"/>
    <property type="molecule type" value="Genomic_DNA"/>
</dbReference>
<accession>A0A445BYH5</accession>
<proteinExistence type="predicted"/>
<reference evidence="1 2" key="1">
    <citation type="submission" date="2019-01" db="EMBL/GenBank/DDBJ databases">
        <title>Sequencing of cultivated peanut Arachis hypogaea provides insights into genome evolution and oil improvement.</title>
        <authorList>
            <person name="Chen X."/>
        </authorList>
    </citation>
    <scope>NUCLEOTIDE SEQUENCE [LARGE SCALE GENOMIC DNA]</scope>
    <source>
        <strain evidence="2">cv. Fuhuasheng</strain>
        <tissue evidence="1">Leaves</tissue>
    </source>
</reference>
<evidence type="ECO:0000313" key="2">
    <source>
        <dbReference type="Proteomes" id="UP000289738"/>
    </source>
</evidence>
<dbReference type="AlphaFoldDB" id="A0A445BYH5"/>
<name>A0A445BYH5_ARAHY</name>
<comment type="caution">
    <text evidence="1">The sequence shown here is derived from an EMBL/GenBank/DDBJ whole genome shotgun (WGS) entry which is preliminary data.</text>
</comment>
<organism evidence="1 2">
    <name type="scientific">Arachis hypogaea</name>
    <name type="common">Peanut</name>
    <dbReference type="NCBI Taxonomy" id="3818"/>
    <lineage>
        <taxon>Eukaryota</taxon>
        <taxon>Viridiplantae</taxon>
        <taxon>Streptophyta</taxon>
        <taxon>Embryophyta</taxon>
        <taxon>Tracheophyta</taxon>
        <taxon>Spermatophyta</taxon>
        <taxon>Magnoliopsida</taxon>
        <taxon>eudicotyledons</taxon>
        <taxon>Gunneridae</taxon>
        <taxon>Pentapetalae</taxon>
        <taxon>rosids</taxon>
        <taxon>fabids</taxon>
        <taxon>Fabales</taxon>
        <taxon>Fabaceae</taxon>
        <taxon>Papilionoideae</taxon>
        <taxon>50 kb inversion clade</taxon>
        <taxon>dalbergioids sensu lato</taxon>
        <taxon>Dalbergieae</taxon>
        <taxon>Pterocarpus clade</taxon>
        <taxon>Arachis</taxon>
    </lineage>
</organism>
<protein>
    <submittedName>
        <fullName evidence="1">Uncharacterized protein</fullName>
    </submittedName>
</protein>
<keyword evidence="2" id="KW-1185">Reference proteome</keyword>
<evidence type="ECO:0000313" key="1">
    <source>
        <dbReference type="EMBL" id="RYR43581.1"/>
    </source>
</evidence>